<name>A0A852TGC5_9BACI</name>
<organism evidence="2 3">
    <name type="scientific">Neobacillus niacini</name>
    <dbReference type="NCBI Taxonomy" id="86668"/>
    <lineage>
        <taxon>Bacteria</taxon>
        <taxon>Bacillati</taxon>
        <taxon>Bacillota</taxon>
        <taxon>Bacilli</taxon>
        <taxon>Bacillales</taxon>
        <taxon>Bacillaceae</taxon>
        <taxon>Neobacillus</taxon>
    </lineage>
</organism>
<reference evidence="3" key="2">
    <citation type="submission" date="2020-08" db="EMBL/GenBank/DDBJ databases">
        <title>The Agave Microbiome: Exploring the role of microbial communities in plant adaptations to desert environments.</title>
        <authorList>
            <person name="Partida-Martinez L.P."/>
        </authorList>
    </citation>
    <scope>NUCLEOTIDE SEQUENCE [LARGE SCALE GENOMIC DNA]</scope>
    <source>
        <strain evidence="3">AT2.8</strain>
    </source>
</reference>
<dbReference type="AlphaFoldDB" id="A0A852TGC5"/>
<dbReference type="EMBL" id="JACCBX010000010">
    <property type="protein sequence ID" value="NYE07812.1"/>
    <property type="molecule type" value="Genomic_DNA"/>
</dbReference>
<evidence type="ECO:0000256" key="1">
    <source>
        <dbReference type="SAM" id="MobiDB-lite"/>
    </source>
</evidence>
<feature type="region of interest" description="Disordered" evidence="1">
    <location>
        <begin position="46"/>
        <end position="72"/>
    </location>
</feature>
<dbReference type="Proteomes" id="UP000548423">
    <property type="component" value="Unassembled WGS sequence"/>
</dbReference>
<sequence>MELQKQVPVKRLLDQLLLNIEKAEIVSGTNIIEIKINGTEQDEEIEVVVEKSDSGSSKQNGNEETKTQEDVTLPNGIKKTSIILIGEAESYFDLEKFLYELQEMKRTVKID</sequence>
<evidence type="ECO:0000313" key="3">
    <source>
        <dbReference type="Proteomes" id="UP000548423"/>
    </source>
</evidence>
<evidence type="ECO:0000313" key="2">
    <source>
        <dbReference type="EMBL" id="NYE07812.1"/>
    </source>
</evidence>
<proteinExistence type="predicted"/>
<comment type="caution">
    <text evidence="2">The sequence shown here is derived from an EMBL/GenBank/DDBJ whole genome shotgun (WGS) entry which is preliminary data.</text>
</comment>
<accession>A0A852TGC5</accession>
<reference evidence="3" key="1">
    <citation type="submission" date="2020-07" db="EMBL/GenBank/DDBJ databases">
        <authorList>
            <person name="Partida-Martinez L."/>
            <person name="Huntemann M."/>
            <person name="Clum A."/>
            <person name="Wang J."/>
            <person name="Palaniappan K."/>
            <person name="Ritter S."/>
            <person name="Chen I.-M."/>
            <person name="Stamatis D."/>
            <person name="Reddy T."/>
            <person name="O'Malley R."/>
            <person name="Daum C."/>
            <person name="Shapiro N."/>
            <person name="Ivanova N."/>
            <person name="Kyrpides N."/>
            <person name="Woyke T."/>
        </authorList>
    </citation>
    <scope>NUCLEOTIDE SEQUENCE [LARGE SCALE GENOMIC DNA]</scope>
    <source>
        <strain evidence="3">AT2.8</strain>
    </source>
</reference>
<gene>
    <name evidence="2" type="ORF">F4694_004629</name>
</gene>
<protein>
    <submittedName>
        <fullName evidence="2">Type II secretory pathway component GspD/PulD (Secretin)</fullName>
    </submittedName>
</protein>